<dbReference type="GO" id="GO:0047617">
    <property type="term" value="F:fatty acyl-CoA hydrolase activity"/>
    <property type="evidence" value="ECO:0007669"/>
    <property type="project" value="TreeGrafter"/>
</dbReference>
<name>A0A6J4LI99_9ACTN</name>
<sequence>MTRHRYQCPLRWADMDQLGHVNNVAYVDYLQEARVDMLRVHPPTPGGEALASGVVVVRQEVQYLSPLVFRQEPVGIEMWVTEVRAAAFTMAYEVYDDLPEGRRVYVRARSVLTPYDFERERPRRLTADERHVLSRFVDPAPAPLTPTVAVDETTAEERQHRYRCAVRFSDVDAYRHVNNVTYFEYYQEARIGLLASLGRLGGGPADLFGVVVAQADVDYRRPMFFREEAYAVETWVSRVGGASFVVDGQILDGGELLSRSRIAMVAFDPATQRPRPLTDQQRASLLGAPRREP</sequence>
<gene>
    <name evidence="2" type="ORF">AVDCRST_MAG34-417</name>
</gene>
<proteinExistence type="predicted"/>
<dbReference type="InterPro" id="IPR029069">
    <property type="entry name" value="HotDog_dom_sf"/>
</dbReference>
<evidence type="ECO:0000313" key="2">
    <source>
        <dbReference type="EMBL" id="CAA9333650.1"/>
    </source>
</evidence>
<accession>A0A6J4LI99</accession>
<protein>
    <recommendedName>
        <fullName evidence="3">Acyl-CoA thioesterase</fullName>
    </recommendedName>
</protein>
<dbReference type="InterPro" id="IPR050563">
    <property type="entry name" value="4-hydroxybenzoyl-CoA_TE"/>
</dbReference>
<feature type="region of interest" description="Disordered" evidence="1">
    <location>
        <begin position="272"/>
        <end position="293"/>
    </location>
</feature>
<evidence type="ECO:0000256" key="1">
    <source>
        <dbReference type="SAM" id="MobiDB-lite"/>
    </source>
</evidence>
<organism evidence="2">
    <name type="scientific">uncultured Nocardioidaceae bacterium</name>
    <dbReference type="NCBI Taxonomy" id="253824"/>
    <lineage>
        <taxon>Bacteria</taxon>
        <taxon>Bacillati</taxon>
        <taxon>Actinomycetota</taxon>
        <taxon>Actinomycetes</taxon>
        <taxon>Propionibacteriales</taxon>
        <taxon>Nocardioidaceae</taxon>
        <taxon>environmental samples</taxon>
    </lineage>
</organism>
<dbReference type="PANTHER" id="PTHR31793">
    <property type="entry name" value="4-HYDROXYBENZOYL-COA THIOESTERASE FAMILY MEMBER"/>
    <property type="match status" value="1"/>
</dbReference>
<dbReference type="Gene3D" id="3.10.129.10">
    <property type="entry name" value="Hotdog Thioesterase"/>
    <property type="match status" value="2"/>
</dbReference>
<dbReference type="AlphaFoldDB" id="A0A6J4LI99"/>
<dbReference type="Pfam" id="PF13279">
    <property type="entry name" value="4HBT_2"/>
    <property type="match status" value="2"/>
</dbReference>
<dbReference type="EMBL" id="CADCUI010000009">
    <property type="protein sequence ID" value="CAA9333650.1"/>
    <property type="molecule type" value="Genomic_DNA"/>
</dbReference>
<evidence type="ECO:0008006" key="3">
    <source>
        <dbReference type="Google" id="ProtNLM"/>
    </source>
</evidence>
<dbReference type="SUPFAM" id="SSF54637">
    <property type="entry name" value="Thioesterase/thiol ester dehydrase-isomerase"/>
    <property type="match status" value="2"/>
</dbReference>
<dbReference type="PANTHER" id="PTHR31793:SF24">
    <property type="entry name" value="LONG-CHAIN ACYL-COA THIOESTERASE FADM"/>
    <property type="match status" value="1"/>
</dbReference>
<dbReference type="CDD" id="cd00586">
    <property type="entry name" value="4HBT"/>
    <property type="match status" value="2"/>
</dbReference>
<reference evidence="2" key="1">
    <citation type="submission" date="2020-02" db="EMBL/GenBank/DDBJ databases">
        <authorList>
            <person name="Meier V. D."/>
        </authorList>
    </citation>
    <scope>NUCLEOTIDE SEQUENCE</scope>
    <source>
        <strain evidence="2">AVDCRST_MAG34</strain>
    </source>
</reference>